<name>A0A1I2ENY4_9ACTN</name>
<gene>
    <name evidence="1" type="ORF">SAMN05421541_104603</name>
</gene>
<reference evidence="1 2" key="1">
    <citation type="submission" date="2016-10" db="EMBL/GenBank/DDBJ databases">
        <authorList>
            <person name="de Groot N.N."/>
        </authorList>
    </citation>
    <scope>NUCLEOTIDE SEQUENCE [LARGE SCALE GENOMIC DNA]</scope>
    <source>
        <strain evidence="1 2">DSM 43019</strain>
    </source>
</reference>
<dbReference type="STRING" id="35752.SAMN05421541_104603"/>
<evidence type="ECO:0000313" key="1">
    <source>
        <dbReference type="EMBL" id="SFE94327.1"/>
    </source>
</evidence>
<dbReference type="EMBL" id="FONV01000004">
    <property type="protein sequence ID" value="SFE94327.1"/>
    <property type="molecule type" value="Genomic_DNA"/>
</dbReference>
<keyword evidence="2" id="KW-1185">Reference proteome</keyword>
<dbReference type="AlphaFoldDB" id="A0A1I2ENY4"/>
<sequence>MTRHLDESPVLVLQRQAAGTGWSDIGHGLSVDDGHVLLRASAGTTISEGEPLRLFAVRPGADEVRPVGLRGVDVLPRGDWQLVVARLDGAGGRPSAGQREVADVLRALESTDDARWTAAARAAQRMAVTGAPGSTPAIAAPPPPNEEGEPLSWLCRMFGIGCPPPTE</sequence>
<organism evidence="1 2">
    <name type="scientific">Actinoplanes philippinensis</name>
    <dbReference type="NCBI Taxonomy" id="35752"/>
    <lineage>
        <taxon>Bacteria</taxon>
        <taxon>Bacillati</taxon>
        <taxon>Actinomycetota</taxon>
        <taxon>Actinomycetes</taxon>
        <taxon>Micromonosporales</taxon>
        <taxon>Micromonosporaceae</taxon>
        <taxon>Actinoplanes</taxon>
    </lineage>
</organism>
<dbReference type="OrthoDB" id="3404419at2"/>
<evidence type="ECO:0000313" key="2">
    <source>
        <dbReference type="Proteomes" id="UP000199645"/>
    </source>
</evidence>
<dbReference type="Proteomes" id="UP000199645">
    <property type="component" value="Unassembled WGS sequence"/>
</dbReference>
<dbReference type="RefSeq" id="WP_093613530.1">
    <property type="nucleotide sequence ID" value="NZ_BOMT01000096.1"/>
</dbReference>
<proteinExistence type="predicted"/>
<accession>A0A1I2ENY4</accession>
<protein>
    <submittedName>
        <fullName evidence="1">Uncharacterized protein</fullName>
    </submittedName>
</protein>